<proteinExistence type="predicted"/>
<evidence type="ECO:0000256" key="2">
    <source>
        <dbReference type="SAM" id="Phobius"/>
    </source>
</evidence>
<dbReference type="OrthoDB" id="8952491at2759"/>
<feature type="transmembrane region" description="Helical" evidence="2">
    <location>
        <begin position="12"/>
        <end position="35"/>
    </location>
</feature>
<evidence type="ECO:0000313" key="4">
    <source>
        <dbReference type="Proteomes" id="UP001046870"/>
    </source>
</evidence>
<dbReference type="PANTHER" id="PTHR15951">
    <property type="entry name" value="T-CELL RECEPTOR-ASSOCIATED TRANSMEMBRANE ADAPTER 1"/>
    <property type="match status" value="1"/>
</dbReference>
<feature type="compositionally biased region" description="Basic and acidic residues" evidence="1">
    <location>
        <begin position="189"/>
        <end position="216"/>
    </location>
</feature>
<reference evidence="3" key="1">
    <citation type="submission" date="2021-01" db="EMBL/GenBank/DDBJ databases">
        <authorList>
            <person name="Zahm M."/>
            <person name="Roques C."/>
            <person name="Cabau C."/>
            <person name="Klopp C."/>
            <person name="Donnadieu C."/>
            <person name="Jouanno E."/>
            <person name="Lampietro C."/>
            <person name="Louis A."/>
            <person name="Herpin A."/>
            <person name="Echchiki A."/>
            <person name="Berthelot C."/>
            <person name="Parey E."/>
            <person name="Roest-Crollius H."/>
            <person name="Braasch I."/>
            <person name="Postlethwait J."/>
            <person name="Bobe J."/>
            <person name="Montfort J."/>
            <person name="Bouchez O."/>
            <person name="Begum T."/>
            <person name="Mejri S."/>
            <person name="Adams A."/>
            <person name="Chen W.-J."/>
            <person name="Guiguen Y."/>
        </authorList>
    </citation>
    <scope>NUCLEOTIDE SEQUENCE</scope>
    <source>
        <strain evidence="3">YG-15Mar2019-1</strain>
        <tissue evidence="3">Brain</tissue>
    </source>
</reference>
<evidence type="ECO:0000313" key="3">
    <source>
        <dbReference type="EMBL" id="KAG7484379.1"/>
    </source>
</evidence>
<dbReference type="EMBL" id="JAFDVH010000003">
    <property type="protein sequence ID" value="KAG7484379.1"/>
    <property type="molecule type" value="Genomic_DNA"/>
</dbReference>
<dbReference type="InterPro" id="IPR020399">
    <property type="entry name" value="T-cell_rcpt-assoc_TM_adapter-1"/>
</dbReference>
<feature type="compositionally biased region" description="Basic residues" evidence="1">
    <location>
        <begin position="124"/>
        <end position="139"/>
    </location>
</feature>
<dbReference type="GO" id="GO:0050862">
    <property type="term" value="P:positive regulation of T cell receptor signaling pathway"/>
    <property type="evidence" value="ECO:0007669"/>
    <property type="project" value="TreeGrafter"/>
</dbReference>
<accession>A0A9D3QB10</accession>
<keyword evidence="2" id="KW-0472">Membrane</keyword>
<dbReference type="GO" id="GO:0042101">
    <property type="term" value="C:T cell receptor complex"/>
    <property type="evidence" value="ECO:0007669"/>
    <property type="project" value="TreeGrafter"/>
</dbReference>
<gene>
    <name evidence="3" type="ORF">MATL_G00048970</name>
</gene>
<keyword evidence="2" id="KW-0812">Transmembrane</keyword>
<keyword evidence="4" id="KW-1185">Reference proteome</keyword>
<keyword evidence="2" id="KW-1133">Transmembrane helix</keyword>
<organism evidence="3 4">
    <name type="scientific">Megalops atlanticus</name>
    <name type="common">Tarpon</name>
    <name type="synonym">Clupea gigantea</name>
    <dbReference type="NCBI Taxonomy" id="7932"/>
    <lineage>
        <taxon>Eukaryota</taxon>
        <taxon>Metazoa</taxon>
        <taxon>Chordata</taxon>
        <taxon>Craniata</taxon>
        <taxon>Vertebrata</taxon>
        <taxon>Euteleostomi</taxon>
        <taxon>Actinopterygii</taxon>
        <taxon>Neopterygii</taxon>
        <taxon>Teleostei</taxon>
        <taxon>Elopiformes</taxon>
        <taxon>Megalopidae</taxon>
        <taxon>Megalops</taxon>
    </lineage>
</organism>
<dbReference type="GO" id="GO:0001920">
    <property type="term" value="P:negative regulation of receptor recycling"/>
    <property type="evidence" value="ECO:0007669"/>
    <property type="project" value="TreeGrafter"/>
</dbReference>
<comment type="caution">
    <text evidence="3">The sequence shown here is derived from an EMBL/GenBank/DDBJ whole genome shotgun (WGS) entry which is preliminary data.</text>
</comment>
<evidence type="ECO:0000256" key="1">
    <source>
        <dbReference type="SAM" id="MobiDB-lite"/>
    </source>
</evidence>
<sequence length="233" mass="26810">MSTANECGAGVYVGLALTSLALLISVCLNIIFYSLRRKNRQRTDLEEFIYPEPCPVISHQEEEVPDHQENPIYGNISTERAGNDPEEDSPRIFYEHMKARCREEKPPPQMDVSYASLDLNVGQKGRKKCRNKQNPKRGQNRAGQAQQDFLEVDVEVEATLPSRSSSPIVSRNSIYLNSHQVALETEELERERERGRRREREMVNEMDLDAVHDDPTRFFSRVNQSQAFEPDSR</sequence>
<protein>
    <submittedName>
        <fullName evidence="3">Uncharacterized protein</fullName>
    </submittedName>
</protein>
<dbReference type="PANTHER" id="PTHR15951:SF2">
    <property type="entry name" value="T-CELL RECEPTOR-ASSOCIATED TRANSMEMBRANE ADAPTER 1"/>
    <property type="match status" value="1"/>
</dbReference>
<dbReference type="Proteomes" id="UP001046870">
    <property type="component" value="Chromosome 3"/>
</dbReference>
<feature type="region of interest" description="Disordered" evidence="1">
    <location>
        <begin position="123"/>
        <end position="146"/>
    </location>
</feature>
<dbReference type="AlphaFoldDB" id="A0A9D3QB10"/>
<name>A0A9D3QB10_MEGAT</name>
<feature type="region of interest" description="Disordered" evidence="1">
    <location>
        <begin position="183"/>
        <end position="233"/>
    </location>
</feature>
<dbReference type="Pfam" id="PF15330">
    <property type="entry name" value="SIT"/>
    <property type="match status" value="1"/>
</dbReference>